<organism evidence="2 3">
    <name type="scientific">Calycomorphotria hydatis</name>
    <dbReference type="NCBI Taxonomy" id="2528027"/>
    <lineage>
        <taxon>Bacteria</taxon>
        <taxon>Pseudomonadati</taxon>
        <taxon>Planctomycetota</taxon>
        <taxon>Planctomycetia</taxon>
        <taxon>Planctomycetales</taxon>
        <taxon>Planctomycetaceae</taxon>
        <taxon>Calycomorphotria</taxon>
    </lineage>
</organism>
<sequence length="454" mass="49872">MSDGTTNSNPGLPEHITDVLDQVFNNGWDRSSVAEVSTAIESGSPLLTQQVIQQVQNDLELSRYASELPTIARLAELLNEDRPAKKERTQQRIKLLASSFIGVAVTLVVALFGSWVLLNYEQPAIGHIVMQSADVEWADAGLIAGEVVRRDAKLKLNKGIASIELDRGTRIDLIAPAILDLNAISNVHLVTGTLIATVPQQDLGFKVTTVDSEVVDLGTEFIVERRGTFGTRVAVNKGRVKVTLADTDRDGVNVLELTEGRVAQLDHGLQLVKEIGWEQPWDDLLHKTEQARGGIKRVSGAVRSSGQPLSVLTEGVHPTVDHILLVPEEHGLSIQKDSMIVEDLTGPVTLQPNQKFDSYLVHFDPGHFSERPAIGSITFEQPVIAVLHRNEDLEQLDSITSPISDYSQADYRGLELSEDGDIVSLSADRKTISFTLRMEPPHYMDQFRVLVQSP</sequence>
<dbReference type="AlphaFoldDB" id="A0A517T5S5"/>
<name>A0A517T5S5_9PLAN</name>
<dbReference type="RefSeq" id="WP_145260255.1">
    <property type="nucleotide sequence ID" value="NZ_CP036316.1"/>
</dbReference>
<proteinExistence type="predicted"/>
<dbReference type="InterPro" id="IPR012373">
    <property type="entry name" value="Ferrdict_sens_TM"/>
</dbReference>
<dbReference type="KEGG" id="chya:V22_09520"/>
<evidence type="ECO:0000313" key="2">
    <source>
        <dbReference type="EMBL" id="QDT63727.1"/>
    </source>
</evidence>
<dbReference type="Proteomes" id="UP000319976">
    <property type="component" value="Chromosome"/>
</dbReference>
<dbReference type="PANTHER" id="PTHR30273:SF2">
    <property type="entry name" value="PROTEIN FECR"/>
    <property type="match status" value="1"/>
</dbReference>
<keyword evidence="3" id="KW-1185">Reference proteome</keyword>
<evidence type="ECO:0000256" key="1">
    <source>
        <dbReference type="SAM" id="Phobius"/>
    </source>
</evidence>
<keyword evidence="1" id="KW-1133">Transmembrane helix</keyword>
<keyword evidence="1" id="KW-0812">Transmembrane</keyword>
<evidence type="ECO:0000313" key="3">
    <source>
        <dbReference type="Proteomes" id="UP000319976"/>
    </source>
</evidence>
<protein>
    <submittedName>
        <fullName evidence="2">FecR protein</fullName>
    </submittedName>
</protein>
<dbReference type="OrthoDB" id="258532at2"/>
<dbReference type="PANTHER" id="PTHR30273">
    <property type="entry name" value="PERIPLASMIC SIGNAL SENSOR AND SIGMA FACTOR ACTIVATOR FECR-RELATED"/>
    <property type="match status" value="1"/>
</dbReference>
<reference evidence="2 3" key="1">
    <citation type="submission" date="2019-02" db="EMBL/GenBank/DDBJ databases">
        <title>Deep-cultivation of Planctomycetes and their phenomic and genomic characterization uncovers novel biology.</title>
        <authorList>
            <person name="Wiegand S."/>
            <person name="Jogler M."/>
            <person name="Boedeker C."/>
            <person name="Pinto D."/>
            <person name="Vollmers J."/>
            <person name="Rivas-Marin E."/>
            <person name="Kohn T."/>
            <person name="Peeters S.H."/>
            <person name="Heuer A."/>
            <person name="Rast P."/>
            <person name="Oberbeckmann S."/>
            <person name="Bunk B."/>
            <person name="Jeske O."/>
            <person name="Meyerdierks A."/>
            <person name="Storesund J.E."/>
            <person name="Kallscheuer N."/>
            <person name="Luecker S."/>
            <person name="Lage O.M."/>
            <person name="Pohl T."/>
            <person name="Merkel B.J."/>
            <person name="Hornburger P."/>
            <person name="Mueller R.-W."/>
            <person name="Bruemmer F."/>
            <person name="Labrenz M."/>
            <person name="Spormann A.M."/>
            <person name="Op den Camp H."/>
            <person name="Overmann J."/>
            <person name="Amann R."/>
            <person name="Jetten M.S.M."/>
            <person name="Mascher T."/>
            <person name="Medema M.H."/>
            <person name="Devos D.P."/>
            <person name="Kaster A.-K."/>
            <person name="Ovreas L."/>
            <person name="Rohde M."/>
            <person name="Galperin M.Y."/>
            <person name="Jogler C."/>
        </authorList>
    </citation>
    <scope>NUCLEOTIDE SEQUENCE [LARGE SCALE GENOMIC DNA]</scope>
    <source>
        <strain evidence="2 3">V22</strain>
    </source>
</reference>
<accession>A0A517T5S5</accession>
<dbReference type="EMBL" id="CP036316">
    <property type="protein sequence ID" value="QDT63727.1"/>
    <property type="molecule type" value="Genomic_DNA"/>
</dbReference>
<feature type="transmembrane region" description="Helical" evidence="1">
    <location>
        <begin position="95"/>
        <end position="118"/>
    </location>
</feature>
<dbReference type="Gene3D" id="2.60.120.1440">
    <property type="match status" value="1"/>
</dbReference>
<gene>
    <name evidence="2" type="ORF">V22_09520</name>
</gene>
<dbReference type="GO" id="GO:0016989">
    <property type="term" value="F:sigma factor antagonist activity"/>
    <property type="evidence" value="ECO:0007669"/>
    <property type="project" value="TreeGrafter"/>
</dbReference>
<keyword evidence="1" id="KW-0472">Membrane</keyword>